<sequence length="345" mass="37973">MDKQERWELIWTLFVIVLFAIVIVGTLPQDFIVGGVPSTLSELPNDPSSIVNVHITSYQYLFKVNESGPVNSEELGNPFYYNLIVAHPHEWLNISMTSADVTSNFYFADYSDRVITDQIVPGLVAYDALPVPNITGAYAFVGGEFNGPWFSYQTGLLLDIPASGYITPSNMSAYISQTSKAQSIALVGDPYNPPIICQTTTSTPSFYLTGSDYGIFNSTVPGPTLVVKDGSSVTVKMYMPTPDNDHNYLYNYSVSGKPYAVTNVTVGIYAVWWNGTITPVVTEPISYNSTMTFHFTATAPAYVYGLIYPVYYNYNPMGLSTKIGPLIGIQKGYVMGYWGTMLVVS</sequence>
<dbReference type="RefSeq" id="WP_110270586.1">
    <property type="nucleotide sequence ID" value="NZ_CP029289.2"/>
</dbReference>
<evidence type="ECO:0000313" key="2">
    <source>
        <dbReference type="EMBL" id="AWR94705.1"/>
    </source>
</evidence>
<keyword evidence="3" id="KW-1185">Reference proteome</keyword>
<dbReference type="AlphaFoldDB" id="A0A2U9IFH0"/>
<dbReference type="OrthoDB" id="33524at2157"/>
<dbReference type="InterPro" id="IPR008972">
    <property type="entry name" value="Cupredoxin"/>
</dbReference>
<gene>
    <name evidence="2" type="ORF">DFR85_08975</name>
</gene>
<keyword evidence="1" id="KW-0472">Membrane</keyword>
<organism evidence="2 3">
    <name type="scientific">Acidianus brierleyi</name>
    <dbReference type="NCBI Taxonomy" id="41673"/>
    <lineage>
        <taxon>Archaea</taxon>
        <taxon>Thermoproteota</taxon>
        <taxon>Thermoprotei</taxon>
        <taxon>Sulfolobales</taxon>
        <taxon>Sulfolobaceae</taxon>
        <taxon>Acidianus</taxon>
    </lineage>
</organism>
<reference evidence="2 3" key="1">
    <citation type="submission" date="2018-05" db="EMBL/GenBank/DDBJ databases">
        <title>Complete Genome Sequences of Extremely Thermoacidophilic, Metal-Mobilizing Type-Strain Members of the Archaeal Family Sulfolobaceae: Acidianus brierleyi DSM-1651T, Acidianus sulfidivorans DSM-18786T, Metallosphaera hakonensis DSM-7519T, and Metallosphaera prunae DSM-10039T.</title>
        <authorList>
            <person name="Counts J.A."/>
            <person name="Kelly R.M."/>
        </authorList>
    </citation>
    <scope>NUCLEOTIDE SEQUENCE [LARGE SCALE GENOMIC DNA]</scope>
    <source>
        <strain evidence="2 3">DSM 1651</strain>
    </source>
</reference>
<dbReference type="SUPFAM" id="SSF49503">
    <property type="entry name" value="Cupredoxins"/>
    <property type="match status" value="1"/>
</dbReference>
<name>A0A2U9IFH0_9CREN</name>
<keyword evidence="1" id="KW-1133">Transmembrane helix</keyword>
<evidence type="ECO:0000256" key="1">
    <source>
        <dbReference type="SAM" id="Phobius"/>
    </source>
</evidence>
<evidence type="ECO:0000313" key="3">
    <source>
        <dbReference type="Proteomes" id="UP000248044"/>
    </source>
</evidence>
<feature type="transmembrane region" description="Helical" evidence="1">
    <location>
        <begin position="7"/>
        <end position="27"/>
    </location>
</feature>
<dbReference type="Proteomes" id="UP000248044">
    <property type="component" value="Chromosome"/>
</dbReference>
<protein>
    <submittedName>
        <fullName evidence="2">Oxidase</fullName>
    </submittedName>
</protein>
<proteinExistence type="predicted"/>
<accession>A0A2U9IFH0</accession>
<dbReference type="KEGG" id="abri:DFR85_08975"/>
<dbReference type="GeneID" id="36832285"/>
<keyword evidence="1" id="KW-0812">Transmembrane</keyword>
<dbReference type="EMBL" id="CP029289">
    <property type="protein sequence ID" value="AWR94705.1"/>
    <property type="molecule type" value="Genomic_DNA"/>
</dbReference>